<evidence type="ECO:0000256" key="4">
    <source>
        <dbReference type="ARBA" id="ARBA00025604"/>
    </source>
</evidence>
<gene>
    <name evidence="6" type="ORF">EAF07_06480</name>
</gene>
<dbReference type="InterPro" id="IPR003029">
    <property type="entry name" value="S1_domain"/>
</dbReference>
<dbReference type="PANTHER" id="PTHR10724">
    <property type="entry name" value="30S RIBOSOMAL PROTEIN S1"/>
    <property type="match status" value="1"/>
</dbReference>
<dbReference type="FunFam" id="2.40.50.140:FF:000103">
    <property type="entry name" value="protein RRP5 homolog"/>
    <property type="match status" value="1"/>
</dbReference>
<reference evidence="6 7" key="1">
    <citation type="submission" date="2018-10" db="EMBL/GenBank/DDBJ databases">
        <title>Streptococcus hillyeri sp. nov., isolated from equine tracheal sample.</title>
        <authorList>
            <person name="Macfadyen A.C."/>
            <person name="Waller A."/>
            <person name="Paterson G.K."/>
        </authorList>
    </citation>
    <scope>NUCLEOTIDE SEQUENCE [LARGE SCALE GENOMIC DNA]</scope>
    <source>
        <strain evidence="6 7">28462</strain>
    </source>
</reference>
<dbReference type="OrthoDB" id="9810507at2"/>
<comment type="similarity">
    <text evidence="1">Belongs to the bacterial ribosomal protein bS1 family.</text>
</comment>
<keyword evidence="7" id="KW-1185">Reference proteome</keyword>
<dbReference type="Proteomes" id="UP000279194">
    <property type="component" value="Unassembled WGS sequence"/>
</dbReference>
<dbReference type="NCBIfam" id="NF005573">
    <property type="entry name" value="PRK07252.1"/>
    <property type="match status" value="1"/>
</dbReference>
<sequence length="120" mass="13778">MKIGQKYEGTVSGLRPYGAFVVLENGIKGLIHISEVKTGYVDSIYNVFKIGDHVQVQVIDYDEYSGKASLSMRSLEEEKHHFPQRHRFSNSRVKIGFQPLADNLSDWIDESLTFLRDKEK</sequence>
<dbReference type="GO" id="GO:0003735">
    <property type="term" value="F:structural constituent of ribosome"/>
    <property type="evidence" value="ECO:0007669"/>
    <property type="project" value="TreeGrafter"/>
</dbReference>
<evidence type="ECO:0000256" key="3">
    <source>
        <dbReference type="ARBA" id="ARBA00023274"/>
    </source>
</evidence>
<accession>A0A3L9DPJ8</accession>
<evidence type="ECO:0000313" key="6">
    <source>
        <dbReference type="EMBL" id="RLY02935.1"/>
    </source>
</evidence>
<dbReference type="RefSeq" id="WP_121835778.1">
    <property type="nucleotide sequence ID" value="NZ_CP163513.1"/>
</dbReference>
<dbReference type="PANTHER" id="PTHR10724:SF7">
    <property type="entry name" value="SMALL RIBOSOMAL SUBUNIT PROTEIN BS1C"/>
    <property type="match status" value="1"/>
</dbReference>
<dbReference type="EMBL" id="RCVM01000011">
    <property type="protein sequence ID" value="RLY02935.1"/>
    <property type="molecule type" value="Genomic_DNA"/>
</dbReference>
<keyword evidence="3" id="KW-0687">Ribonucleoprotein</keyword>
<dbReference type="GO" id="GO:0005840">
    <property type="term" value="C:ribosome"/>
    <property type="evidence" value="ECO:0007669"/>
    <property type="project" value="UniProtKB-KW"/>
</dbReference>
<dbReference type="PROSITE" id="PS50126">
    <property type="entry name" value="S1"/>
    <property type="match status" value="1"/>
</dbReference>
<feature type="domain" description="S1 motif" evidence="5">
    <location>
        <begin position="4"/>
        <end position="73"/>
    </location>
</feature>
<dbReference type="InterPro" id="IPR012340">
    <property type="entry name" value="NA-bd_OB-fold"/>
</dbReference>
<dbReference type="Pfam" id="PF00575">
    <property type="entry name" value="S1"/>
    <property type="match status" value="1"/>
</dbReference>
<name>A0A3L9DPJ8_9STRE</name>
<dbReference type="GO" id="GO:0006412">
    <property type="term" value="P:translation"/>
    <property type="evidence" value="ECO:0007669"/>
    <property type="project" value="TreeGrafter"/>
</dbReference>
<proteinExistence type="inferred from homology"/>
<keyword evidence="2" id="KW-0689">Ribosomal protein</keyword>
<protein>
    <submittedName>
        <fullName evidence="6">S1 RNA-binding domain-containing protein</fullName>
    </submittedName>
</protein>
<comment type="function">
    <text evidence="4">Binds mRNA; thus facilitating recognition of the initiation point. It is needed to translate mRNA with a short Shine-Dalgarno (SD) purine-rich sequence.</text>
</comment>
<dbReference type="InterPro" id="IPR050437">
    <property type="entry name" value="Ribos_protein_bS1-like"/>
</dbReference>
<dbReference type="SMART" id="SM00316">
    <property type="entry name" value="S1"/>
    <property type="match status" value="1"/>
</dbReference>
<dbReference type="SUPFAM" id="SSF50249">
    <property type="entry name" value="Nucleic acid-binding proteins"/>
    <property type="match status" value="1"/>
</dbReference>
<comment type="caution">
    <text evidence="6">The sequence shown here is derived from an EMBL/GenBank/DDBJ whole genome shotgun (WGS) entry which is preliminary data.</text>
</comment>
<dbReference type="Gene3D" id="2.40.50.140">
    <property type="entry name" value="Nucleic acid-binding proteins"/>
    <property type="match status" value="1"/>
</dbReference>
<dbReference type="GO" id="GO:0003729">
    <property type="term" value="F:mRNA binding"/>
    <property type="evidence" value="ECO:0007669"/>
    <property type="project" value="TreeGrafter"/>
</dbReference>
<dbReference type="GO" id="GO:1990904">
    <property type="term" value="C:ribonucleoprotein complex"/>
    <property type="evidence" value="ECO:0007669"/>
    <property type="project" value="UniProtKB-KW"/>
</dbReference>
<evidence type="ECO:0000256" key="2">
    <source>
        <dbReference type="ARBA" id="ARBA00022980"/>
    </source>
</evidence>
<evidence type="ECO:0000256" key="1">
    <source>
        <dbReference type="ARBA" id="ARBA00006767"/>
    </source>
</evidence>
<organism evidence="6 7">
    <name type="scientific">Streptococcus hillyeri</name>
    <dbReference type="NCBI Taxonomy" id="2282420"/>
    <lineage>
        <taxon>Bacteria</taxon>
        <taxon>Bacillati</taxon>
        <taxon>Bacillota</taxon>
        <taxon>Bacilli</taxon>
        <taxon>Lactobacillales</taxon>
        <taxon>Streptococcaceae</taxon>
        <taxon>Streptococcus</taxon>
    </lineage>
</organism>
<evidence type="ECO:0000313" key="7">
    <source>
        <dbReference type="Proteomes" id="UP000279194"/>
    </source>
</evidence>
<dbReference type="NCBIfam" id="NF040579">
    <property type="entry name" value="S1_dom_CvfD"/>
    <property type="match status" value="1"/>
</dbReference>
<evidence type="ECO:0000259" key="5">
    <source>
        <dbReference type="PROSITE" id="PS50126"/>
    </source>
</evidence>
<dbReference type="AlphaFoldDB" id="A0A3L9DPJ8"/>